<feature type="region of interest" description="Disordered" evidence="1">
    <location>
        <begin position="143"/>
        <end position="164"/>
    </location>
</feature>
<evidence type="ECO:0000313" key="3">
    <source>
        <dbReference type="Proteomes" id="UP001604277"/>
    </source>
</evidence>
<dbReference type="EMBL" id="JBFOLJ010000006">
    <property type="protein sequence ID" value="KAL2529809.1"/>
    <property type="molecule type" value="Genomic_DNA"/>
</dbReference>
<gene>
    <name evidence="2" type="ORF">Fot_22410</name>
</gene>
<dbReference type="GO" id="GO:0016301">
    <property type="term" value="F:kinase activity"/>
    <property type="evidence" value="ECO:0007669"/>
    <property type="project" value="UniProtKB-KW"/>
</dbReference>
<dbReference type="AlphaFoldDB" id="A0ABD1UXM6"/>
<sequence>MEYKILESPTKNFSKSETLGVGGFGCVYKARLEENLCATVKTLEGENSDAIREFECSAKYRHIKLNVGGQWVVSKRCSYDIHKTYETIHGISETKVTSYRKPFTSTTQSGVYKSISRIWISNITYEGVHLSKVMAVSREVIPSKKARRKASQSKGSKPIPSRGE</sequence>
<dbReference type="Gene3D" id="3.30.200.20">
    <property type="entry name" value="Phosphorylase Kinase, domain 1"/>
    <property type="match status" value="1"/>
</dbReference>
<keyword evidence="2" id="KW-0808">Transferase</keyword>
<evidence type="ECO:0000256" key="1">
    <source>
        <dbReference type="SAM" id="MobiDB-lite"/>
    </source>
</evidence>
<accession>A0ABD1UXM6</accession>
<dbReference type="SUPFAM" id="SSF56112">
    <property type="entry name" value="Protein kinase-like (PK-like)"/>
    <property type="match status" value="1"/>
</dbReference>
<name>A0ABD1UXM6_9LAMI</name>
<proteinExistence type="predicted"/>
<dbReference type="InterPro" id="IPR011009">
    <property type="entry name" value="Kinase-like_dom_sf"/>
</dbReference>
<comment type="caution">
    <text evidence="2">The sequence shown here is derived from an EMBL/GenBank/DDBJ whole genome shotgun (WGS) entry which is preliminary data.</text>
</comment>
<organism evidence="2 3">
    <name type="scientific">Forsythia ovata</name>
    <dbReference type="NCBI Taxonomy" id="205694"/>
    <lineage>
        <taxon>Eukaryota</taxon>
        <taxon>Viridiplantae</taxon>
        <taxon>Streptophyta</taxon>
        <taxon>Embryophyta</taxon>
        <taxon>Tracheophyta</taxon>
        <taxon>Spermatophyta</taxon>
        <taxon>Magnoliopsida</taxon>
        <taxon>eudicotyledons</taxon>
        <taxon>Gunneridae</taxon>
        <taxon>Pentapetalae</taxon>
        <taxon>asterids</taxon>
        <taxon>lamiids</taxon>
        <taxon>Lamiales</taxon>
        <taxon>Oleaceae</taxon>
        <taxon>Forsythieae</taxon>
        <taxon>Forsythia</taxon>
    </lineage>
</organism>
<reference evidence="3" key="1">
    <citation type="submission" date="2024-07" db="EMBL/GenBank/DDBJ databases">
        <title>Two chromosome-level genome assemblies of Korean endemic species Abeliophyllum distichum and Forsythia ovata (Oleaceae).</title>
        <authorList>
            <person name="Jang H."/>
        </authorList>
    </citation>
    <scope>NUCLEOTIDE SEQUENCE [LARGE SCALE GENOMIC DNA]</scope>
</reference>
<keyword evidence="2" id="KW-0418">Kinase</keyword>
<dbReference type="Proteomes" id="UP001604277">
    <property type="component" value="Unassembled WGS sequence"/>
</dbReference>
<evidence type="ECO:0000313" key="2">
    <source>
        <dbReference type="EMBL" id="KAL2529809.1"/>
    </source>
</evidence>
<keyword evidence="3" id="KW-1185">Reference proteome</keyword>
<protein>
    <submittedName>
        <fullName evidence="2">Protein kinase domain-containing protein</fullName>
    </submittedName>
</protein>